<evidence type="ECO:0000256" key="6">
    <source>
        <dbReference type="SAM" id="Phobius"/>
    </source>
</evidence>
<dbReference type="GO" id="GO:0006952">
    <property type="term" value="P:defense response"/>
    <property type="evidence" value="ECO:0007669"/>
    <property type="project" value="UniProtKB-KW"/>
</dbReference>
<dbReference type="eggNOG" id="KOG0710">
    <property type="taxonomic scope" value="Eukaryota"/>
</dbReference>
<evidence type="ECO:0000256" key="3">
    <source>
        <dbReference type="ARBA" id="ARBA00022821"/>
    </source>
</evidence>
<keyword evidence="6" id="KW-1133">Transmembrane helix</keyword>
<reference evidence="9" key="1">
    <citation type="submission" date="2025-08" db="UniProtKB">
        <authorList>
            <consortium name="RefSeq"/>
        </authorList>
    </citation>
    <scope>IDENTIFICATION</scope>
    <source>
        <tissue evidence="9">Etiolated seedlings</tissue>
    </source>
</reference>
<dbReference type="InterPro" id="IPR008978">
    <property type="entry name" value="HSP20-like_chaperone"/>
</dbReference>
<evidence type="ECO:0000313" key="9">
    <source>
        <dbReference type="RefSeq" id="XP_004515273.1"/>
    </source>
</evidence>
<dbReference type="Gene3D" id="2.60.40.790">
    <property type="match status" value="1"/>
</dbReference>
<feature type="transmembrane region" description="Helical" evidence="6">
    <location>
        <begin position="132"/>
        <end position="151"/>
    </location>
</feature>
<sequence>METKEAGVTSNRLYEDFEPYCKWLTKEGQKTLEIDLKGFKKEQLKVQANNKGILKIYGERPLGASSKKWSRFHKEIKISKECNVNEIQAKFSQGLISIVIPKSKVLQYAKDATMEKHSLWGVQNRKSTTIKLVLGVVAMVALGTYVAKVVVNKHHYDAFDKVNVVTV</sequence>
<evidence type="ECO:0000256" key="2">
    <source>
        <dbReference type="ARBA" id="ARBA00022475"/>
    </source>
</evidence>
<evidence type="ECO:0000259" key="7">
    <source>
        <dbReference type="PROSITE" id="PS01031"/>
    </source>
</evidence>
<evidence type="ECO:0000256" key="4">
    <source>
        <dbReference type="PROSITE-ProRule" id="PRU00285"/>
    </source>
</evidence>
<accession>A0A1S2Z558</accession>
<dbReference type="PANTHER" id="PTHR43670:SF118">
    <property type="entry name" value="HSP20_ALPHA CRYSTALLIN FAMILY PROTEIN"/>
    <property type="match status" value="1"/>
</dbReference>
<keyword evidence="8" id="KW-1185">Reference proteome</keyword>
<dbReference type="CDD" id="cd06464">
    <property type="entry name" value="ACD_sHsps-like"/>
    <property type="match status" value="1"/>
</dbReference>
<protein>
    <submittedName>
        <fullName evidence="9">Inactive protein RESTRICTED TEV MOVEMENT 2-like</fullName>
    </submittedName>
</protein>
<dbReference type="Pfam" id="PF00011">
    <property type="entry name" value="HSP20"/>
    <property type="match status" value="1"/>
</dbReference>
<name>A0A1S2Z558_CICAR</name>
<gene>
    <name evidence="9" type="primary">LOC101488287</name>
</gene>
<dbReference type="RefSeq" id="XP_004515273.1">
    <property type="nucleotide sequence ID" value="XM_004515216.3"/>
</dbReference>
<comment type="similarity">
    <text evidence="4 5">Belongs to the small heat shock protein (HSP20) family.</text>
</comment>
<dbReference type="GO" id="GO:0005886">
    <property type="term" value="C:plasma membrane"/>
    <property type="evidence" value="ECO:0007669"/>
    <property type="project" value="UniProtKB-SubCell"/>
</dbReference>
<keyword evidence="3" id="KW-0611">Plant defense</keyword>
<dbReference type="Proteomes" id="UP000087171">
    <property type="component" value="Unplaced"/>
</dbReference>
<dbReference type="STRING" id="3827.A0A1S2Z558"/>
<evidence type="ECO:0000313" key="8">
    <source>
        <dbReference type="Proteomes" id="UP000087171"/>
    </source>
</evidence>
<dbReference type="AlphaFoldDB" id="A0A1S2Z558"/>
<proteinExistence type="inferred from homology"/>
<organism evidence="8 9">
    <name type="scientific">Cicer arietinum</name>
    <name type="common">Chickpea</name>
    <name type="synonym">Garbanzo</name>
    <dbReference type="NCBI Taxonomy" id="3827"/>
    <lineage>
        <taxon>Eukaryota</taxon>
        <taxon>Viridiplantae</taxon>
        <taxon>Streptophyta</taxon>
        <taxon>Embryophyta</taxon>
        <taxon>Tracheophyta</taxon>
        <taxon>Spermatophyta</taxon>
        <taxon>Magnoliopsida</taxon>
        <taxon>eudicotyledons</taxon>
        <taxon>Gunneridae</taxon>
        <taxon>Pentapetalae</taxon>
        <taxon>rosids</taxon>
        <taxon>fabids</taxon>
        <taxon>Fabales</taxon>
        <taxon>Fabaceae</taxon>
        <taxon>Papilionoideae</taxon>
        <taxon>50 kb inversion clade</taxon>
        <taxon>NPAAA clade</taxon>
        <taxon>Hologalegina</taxon>
        <taxon>IRL clade</taxon>
        <taxon>Cicereae</taxon>
        <taxon>Cicer</taxon>
    </lineage>
</organism>
<dbReference type="PROSITE" id="PS01031">
    <property type="entry name" value="SHSP"/>
    <property type="match status" value="1"/>
</dbReference>
<keyword evidence="6" id="KW-0812">Transmembrane</keyword>
<feature type="domain" description="SHSP" evidence="7">
    <location>
        <begin position="11"/>
        <end position="117"/>
    </location>
</feature>
<dbReference type="SUPFAM" id="SSF49764">
    <property type="entry name" value="HSP20-like chaperones"/>
    <property type="match status" value="1"/>
</dbReference>
<dbReference type="PANTHER" id="PTHR43670">
    <property type="entry name" value="HEAT SHOCK PROTEIN 26"/>
    <property type="match status" value="1"/>
</dbReference>
<evidence type="ECO:0000256" key="5">
    <source>
        <dbReference type="RuleBase" id="RU003616"/>
    </source>
</evidence>
<keyword evidence="6" id="KW-0472">Membrane</keyword>
<dbReference type="InterPro" id="IPR002068">
    <property type="entry name" value="A-crystallin/Hsp20_dom"/>
</dbReference>
<dbReference type="PaxDb" id="3827-XP_004515273.1"/>
<dbReference type="OrthoDB" id="1431247at2759"/>
<comment type="subcellular location">
    <subcellularLocation>
        <location evidence="1">Cell membrane</location>
        <topology evidence="1">Single-pass membrane protein</topology>
    </subcellularLocation>
</comment>
<keyword evidence="2" id="KW-1003">Cell membrane</keyword>
<dbReference type="GO" id="GO:0034605">
    <property type="term" value="P:cellular response to heat"/>
    <property type="evidence" value="ECO:0007669"/>
    <property type="project" value="TreeGrafter"/>
</dbReference>
<evidence type="ECO:0000256" key="1">
    <source>
        <dbReference type="ARBA" id="ARBA00004162"/>
    </source>
</evidence>